<comment type="subcellular location">
    <subcellularLocation>
        <location evidence="2">Cytoplasm</location>
    </subcellularLocation>
</comment>
<evidence type="ECO:0000256" key="1">
    <source>
        <dbReference type="ARBA" id="ARBA00001936"/>
    </source>
</evidence>
<dbReference type="Pfam" id="PF01501">
    <property type="entry name" value="Glyco_transf_8"/>
    <property type="match status" value="1"/>
</dbReference>
<comment type="function">
    <text evidence="13">Self-glucosylating initiator of glycogen synthesis. It catalyzes the formation of a short alpha (1,4)-glucosyl chain covalently attached via a glucose 1-O-tyrosyl linkage to internal tyrosine residues and these chains act as primers for the elongation reaction catalyzed by glycogen synthase.</text>
</comment>
<feature type="compositionally biased region" description="Polar residues" evidence="14">
    <location>
        <begin position="469"/>
        <end position="480"/>
    </location>
</feature>
<comment type="similarity">
    <text evidence="9">Belongs to the glycosyltransferase 8 family. Glycogenin subfamily.</text>
</comment>
<evidence type="ECO:0000256" key="10">
    <source>
        <dbReference type="ARBA" id="ARBA00038934"/>
    </source>
</evidence>
<keyword evidence="6" id="KW-0320">Glycogen biosynthesis</keyword>
<dbReference type="SUPFAM" id="SSF53448">
    <property type="entry name" value="Nucleotide-diphospho-sugar transferases"/>
    <property type="match status" value="1"/>
</dbReference>
<reference evidence="16" key="1">
    <citation type="submission" date="2022-11" db="UniProtKB">
        <authorList>
            <consortium name="WormBaseParasite"/>
        </authorList>
    </citation>
    <scope>IDENTIFICATION</scope>
</reference>
<keyword evidence="15" id="KW-1185">Reference proteome</keyword>
<evidence type="ECO:0000256" key="6">
    <source>
        <dbReference type="ARBA" id="ARBA00023056"/>
    </source>
</evidence>
<dbReference type="AlphaFoldDB" id="A0A915ABR7"/>
<feature type="region of interest" description="Disordered" evidence="14">
    <location>
        <begin position="459"/>
        <end position="480"/>
    </location>
</feature>
<organism evidence="15 16">
    <name type="scientific">Parascaris univalens</name>
    <name type="common">Nematode worm</name>
    <dbReference type="NCBI Taxonomy" id="6257"/>
    <lineage>
        <taxon>Eukaryota</taxon>
        <taxon>Metazoa</taxon>
        <taxon>Ecdysozoa</taxon>
        <taxon>Nematoda</taxon>
        <taxon>Chromadorea</taxon>
        <taxon>Rhabditida</taxon>
        <taxon>Spirurina</taxon>
        <taxon>Ascaridomorpha</taxon>
        <taxon>Ascaridoidea</taxon>
        <taxon>Ascarididae</taxon>
        <taxon>Parascaris</taxon>
    </lineage>
</organism>
<evidence type="ECO:0000256" key="9">
    <source>
        <dbReference type="ARBA" id="ARBA00038162"/>
    </source>
</evidence>
<dbReference type="InterPro" id="IPR050587">
    <property type="entry name" value="GNT1/Glycosyltrans_8"/>
</dbReference>
<keyword evidence="8" id="KW-0464">Manganese</keyword>
<feature type="region of interest" description="Disordered" evidence="14">
    <location>
        <begin position="316"/>
        <end position="345"/>
    </location>
</feature>
<name>A0A915ABR7_PARUN</name>
<dbReference type="EC" id="2.4.1.186" evidence="10"/>
<dbReference type="GO" id="GO:0046872">
    <property type="term" value="F:metal ion binding"/>
    <property type="evidence" value="ECO:0007669"/>
    <property type="project" value="UniProtKB-KW"/>
</dbReference>
<keyword evidence="4" id="KW-0808">Transferase</keyword>
<evidence type="ECO:0000256" key="13">
    <source>
        <dbReference type="ARBA" id="ARBA00057883"/>
    </source>
</evidence>
<comment type="cofactor">
    <cofactor evidence="1">
        <name>Mn(2+)</name>
        <dbReference type="ChEBI" id="CHEBI:29035"/>
    </cofactor>
</comment>
<evidence type="ECO:0000256" key="12">
    <source>
        <dbReference type="ARBA" id="ARBA00052293"/>
    </source>
</evidence>
<dbReference type="InterPro" id="IPR002495">
    <property type="entry name" value="Glyco_trans_8"/>
</dbReference>
<dbReference type="CDD" id="cd02537">
    <property type="entry name" value="GT8_Glycogenin"/>
    <property type="match status" value="1"/>
</dbReference>
<dbReference type="GO" id="GO:0008466">
    <property type="term" value="F:glycogenin glucosyltransferase activity"/>
    <property type="evidence" value="ECO:0007669"/>
    <property type="project" value="UniProtKB-EC"/>
</dbReference>
<dbReference type="Proteomes" id="UP000887569">
    <property type="component" value="Unplaced"/>
</dbReference>
<dbReference type="InterPro" id="IPR029044">
    <property type="entry name" value="Nucleotide-diphossugar_trans"/>
</dbReference>
<feature type="region of interest" description="Disordered" evidence="14">
    <location>
        <begin position="397"/>
        <end position="422"/>
    </location>
</feature>
<sequence>MTEAWVTLATTDGYAVGALVLAQSLKASNTTRKLHCMVTNAVSQPLLEELRSVYDAVTTVNVFDSGDSVNLGLIGRPDLGVTFTKIHCWRLTQYTKCVFLDADCLVLQNSDELFERPEFSAVADIGWPDCFNSGVFVFIPSEHTYGEILRFALEHGSFDGGDQGLLNMYYSDWRDKPPQYRLPFIYNMTAGAIYSYAAAYKRFGAQVKIVHFLGAVKPWQESGGHHISEHLAYWWSLFSTRVAPSLPSTHVSWSCSLPLCKQPSSSSIGVRDFDPSSSFSIEMAHLDACEHVDSMCATITPVPAAAPIAIETDADAGLDIGRPSGEINVEGNDADNQQLSEPSEEIDVERNDADILQLSEPSEEVDVERNDADIQQLSEPSEEIDVERNDADIQQLSEPSEEIDVERNNADNQQLSDPSEEIVAERSDADNQLLSQPLEEIVAERSDADNELLSRKELDLERKERTVGSPRSSAPDRSSGSCMRVFRCIPPVYQTWTPLRFIPKHLANQMAAFLPGSISLTASGAIATSNVVPGAQQGDEPGPTDEERMKAWEIGHPDYLGRDAFANIQKAIDEALH</sequence>
<proteinExistence type="inferred from homology"/>
<evidence type="ECO:0000313" key="15">
    <source>
        <dbReference type="Proteomes" id="UP000887569"/>
    </source>
</evidence>
<dbReference type="WBParaSite" id="PgR002_g223_t04">
    <property type="protein sequence ID" value="PgR002_g223_t04"/>
    <property type="gene ID" value="PgR002_g223"/>
</dbReference>
<keyword evidence="3" id="KW-0963">Cytoplasm</keyword>
<evidence type="ECO:0000256" key="7">
    <source>
        <dbReference type="ARBA" id="ARBA00023180"/>
    </source>
</evidence>
<dbReference type="GO" id="GO:0005737">
    <property type="term" value="C:cytoplasm"/>
    <property type="evidence" value="ECO:0007669"/>
    <property type="project" value="UniProtKB-SubCell"/>
</dbReference>
<comment type="catalytic activity">
    <reaction evidence="11">
        <text>[1,4-alpha-D-glucosyl](n)-L-tyrosyl-[glycogenin] + UDP-alpha-D-glucose = [1,4-alpha-D-glucosyl](n+1)-L-tyrosyl-[glycogenin] + UDP + H(+)</text>
        <dbReference type="Rhea" id="RHEA:56560"/>
        <dbReference type="Rhea" id="RHEA-COMP:14606"/>
        <dbReference type="Rhea" id="RHEA-COMP:14607"/>
        <dbReference type="ChEBI" id="CHEBI:15378"/>
        <dbReference type="ChEBI" id="CHEBI:58223"/>
        <dbReference type="ChEBI" id="CHEBI:58885"/>
        <dbReference type="ChEBI" id="CHEBI:140574"/>
        <dbReference type="EC" id="2.4.1.186"/>
    </reaction>
</comment>
<evidence type="ECO:0000256" key="3">
    <source>
        <dbReference type="ARBA" id="ARBA00022490"/>
    </source>
</evidence>
<evidence type="ECO:0000313" key="16">
    <source>
        <dbReference type="WBParaSite" id="PgR002_g223_t04"/>
    </source>
</evidence>
<evidence type="ECO:0000256" key="11">
    <source>
        <dbReference type="ARBA" id="ARBA00050886"/>
    </source>
</evidence>
<evidence type="ECO:0000256" key="5">
    <source>
        <dbReference type="ARBA" id="ARBA00022723"/>
    </source>
</evidence>
<evidence type="ECO:0000256" key="8">
    <source>
        <dbReference type="ARBA" id="ARBA00023211"/>
    </source>
</evidence>
<evidence type="ECO:0000256" key="2">
    <source>
        <dbReference type="ARBA" id="ARBA00004496"/>
    </source>
</evidence>
<keyword evidence="7" id="KW-0325">Glycoprotein</keyword>
<dbReference type="PANTHER" id="PTHR11183">
    <property type="entry name" value="GLYCOGENIN SUBFAMILY MEMBER"/>
    <property type="match status" value="1"/>
</dbReference>
<evidence type="ECO:0000256" key="14">
    <source>
        <dbReference type="SAM" id="MobiDB-lite"/>
    </source>
</evidence>
<keyword evidence="5" id="KW-0479">Metal-binding</keyword>
<protein>
    <recommendedName>
        <fullName evidence="10">glycogenin glucosyltransferase</fullName>
        <ecNumber evidence="10">2.4.1.186</ecNumber>
    </recommendedName>
</protein>
<evidence type="ECO:0000256" key="4">
    <source>
        <dbReference type="ARBA" id="ARBA00022679"/>
    </source>
</evidence>
<dbReference type="GO" id="GO:0005978">
    <property type="term" value="P:glycogen biosynthetic process"/>
    <property type="evidence" value="ECO:0007669"/>
    <property type="project" value="UniProtKB-KW"/>
</dbReference>
<comment type="catalytic activity">
    <reaction evidence="12">
        <text>L-tyrosyl-[glycogenin] + UDP-alpha-D-glucose = alpha-D-glucosyl-L-tyrosyl-[glycogenin] + UDP + H(+)</text>
        <dbReference type="Rhea" id="RHEA:23360"/>
        <dbReference type="Rhea" id="RHEA-COMP:14604"/>
        <dbReference type="Rhea" id="RHEA-COMP:14605"/>
        <dbReference type="ChEBI" id="CHEBI:15378"/>
        <dbReference type="ChEBI" id="CHEBI:46858"/>
        <dbReference type="ChEBI" id="CHEBI:58223"/>
        <dbReference type="ChEBI" id="CHEBI:58885"/>
        <dbReference type="ChEBI" id="CHEBI:140573"/>
        <dbReference type="EC" id="2.4.1.186"/>
    </reaction>
</comment>
<dbReference type="Gene3D" id="3.90.550.10">
    <property type="entry name" value="Spore Coat Polysaccharide Biosynthesis Protein SpsA, Chain A"/>
    <property type="match status" value="1"/>
</dbReference>
<dbReference type="FunFam" id="3.90.550.10:FF:000092">
    <property type="entry name" value="Glycogenin 2"/>
    <property type="match status" value="1"/>
</dbReference>
<accession>A0A915ABR7</accession>